<evidence type="ECO:0008006" key="3">
    <source>
        <dbReference type="Google" id="ProtNLM"/>
    </source>
</evidence>
<comment type="caution">
    <text evidence="1">The sequence shown here is derived from an EMBL/GenBank/DDBJ whole genome shotgun (WGS) entry which is preliminary data.</text>
</comment>
<protein>
    <recommendedName>
        <fullName evidence="3">DUF4091 domain-containing protein</fullName>
    </recommendedName>
</protein>
<reference evidence="1 2" key="1">
    <citation type="journal article" date="2023" name="Genome Announc.">
        <title>Pan-Genome Analyses of the Genus Cohnella and Proposal of the Novel Species Cohnella silvisoli sp. nov., Isolated from Forest Soil.</title>
        <authorList>
            <person name="Wang C."/>
            <person name="Mao L."/>
            <person name="Bao G."/>
            <person name="Zhu H."/>
        </authorList>
    </citation>
    <scope>NUCLEOTIDE SEQUENCE [LARGE SCALE GENOMIC DNA]</scope>
    <source>
        <strain evidence="1 2">NL03-T5-1</strain>
    </source>
</reference>
<gene>
    <name evidence="1" type="ORF">QJS35_29625</name>
</gene>
<accession>A0ABV1L2M7</accession>
<name>A0ABV1L2M7_9BACL</name>
<proteinExistence type="predicted"/>
<organism evidence="1 2">
    <name type="scientific">Cohnella silvisoli</name>
    <dbReference type="NCBI Taxonomy" id="2873699"/>
    <lineage>
        <taxon>Bacteria</taxon>
        <taxon>Bacillati</taxon>
        <taxon>Bacillota</taxon>
        <taxon>Bacilli</taxon>
        <taxon>Bacillales</taxon>
        <taxon>Paenibacillaceae</taxon>
        <taxon>Cohnella</taxon>
    </lineage>
</organism>
<keyword evidence="2" id="KW-1185">Reference proteome</keyword>
<evidence type="ECO:0000313" key="1">
    <source>
        <dbReference type="EMBL" id="MEQ4486541.1"/>
    </source>
</evidence>
<evidence type="ECO:0000313" key="2">
    <source>
        <dbReference type="Proteomes" id="UP001493487"/>
    </source>
</evidence>
<sequence length="708" mass="81353">MFEKKYEFRKRLEVVHKPDRRDLSLLPEGDELVIGEDWAIVISEQANPLILNIAKDLQDYLFTSMNISLTIVKASSLADWANDRERVIVLGTKDDYPELGGSLQVSRSYRVIAADNRIIVCGFDDRGTGQGSYYLEDLMNLREAPFVSKLDVTREPLFSPRMTHSGWGLDRFPDAHLNAIAHTGMDSILVFVDDVDKTPHGYLDFNDLIAKAASYGLDVYAYSYLKSGKHPEDHGAEAYYDGTYGRLFKECPGFKGVFLCGESSEFPSKDTNTTGMLRLEWPADQPQTKPSPGWWPCYDYPQWLSMVQKVIRKYNAEAEIMFSTYNWGWAPEEERVKLIRSLPEGITLHVIFEMFEQIQHENVTNVCVDYTASFEGPGQYFISEAKAAHESGLKLYTTSNTGGLTWDFGVIPYEPIPYQWTRRHEGLLAARSDWGLSGLMESHHYGWWPSFVSDITKWTYWSSSPSIEETYEAVARRDFSSEAVPFVLGAWKYWSEGIRHYIPTNEDQYGPFRVGPSYPFVFRNSVQIPAIWHANFGNEIVLTNYTPLESARQSLGINRIDVELRSLQSMLLLWEQGNECLEEALRHTPERKQEEGERLLLLNRFIVNSIRTAIHIKTWWKLKQRLFNEQDSSVALSIMEEMERLAELEIANAEATIPLVEADSRLGWEPSMDYMTDAWHLHWKIGQVRTVLESEFADYRKALALTAQ</sequence>
<dbReference type="RefSeq" id="WP_232184565.1">
    <property type="nucleotide sequence ID" value="NZ_JAIOAP010000003.1"/>
</dbReference>
<dbReference type="EMBL" id="JASKHM010000022">
    <property type="protein sequence ID" value="MEQ4486541.1"/>
    <property type="molecule type" value="Genomic_DNA"/>
</dbReference>
<dbReference type="Proteomes" id="UP001493487">
    <property type="component" value="Unassembled WGS sequence"/>
</dbReference>